<keyword evidence="3" id="KW-0067">ATP-binding</keyword>
<dbReference type="SUPFAM" id="SSF54211">
    <property type="entry name" value="Ribosomal protein S5 domain 2-like"/>
    <property type="match status" value="1"/>
</dbReference>
<evidence type="ECO:0000256" key="2">
    <source>
        <dbReference type="ARBA" id="ARBA00022741"/>
    </source>
</evidence>
<evidence type="ECO:0000256" key="3">
    <source>
        <dbReference type="ARBA" id="ARBA00022840"/>
    </source>
</evidence>
<evidence type="ECO:0000256" key="1">
    <source>
        <dbReference type="ARBA" id="ARBA00008239"/>
    </source>
</evidence>
<dbReference type="GO" id="GO:0140662">
    <property type="term" value="F:ATP-dependent protein folding chaperone"/>
    <property type="evidence" value="ECO:0007669"/>
    <property type="project" value="InterPro"/>
</dbReference>
<dbReference type="Pfam" id="PF00183">
    <property type="entry name" value="HSP90"/>
    <property type="match status" value="2"/>
</dbReference>
<name>A0A397VGJ1_9GLOM</name>
<dbReference type="Gene3D" id="3.30.565.10">
    <property type="entry name" value="Histidine kinase-like ATPase, C-terminal domain"/>
    <property type="match status" value="1"/>
</dbReference>
<dbReference type="EMBL" id="QKWP01000418">
    <property type="protein sequence ID" value="RIB20427.1"/>
    <property type="molecule type" value="Genomic_DNA"/>
</dbReference>
<keyword evidence="6" id="KW-1185">Reference proteome</keyword>
<dbReference type="InterPro" id="IPR037196">
    <property type="entry name" value="HSP90_C"/>
</dbReference>
<dbReference type="InterPro" id="IPR036890">
    <property type="entry name" value="HATPase_C_sf"/>
</dbReference>
<keyword evidence="2" id="KW-0547">Nucleotide-binding</keyword>
<dbReference type="SUPFAM" id="SSF110942">
    <property type="entry name" value="HSP90 C-terminal domain"/>
    <property type="match status" value="1"/>
</dbReference>
<dbReference type="AlphaFoldDB" id="A0A397VGJ1"/>
<dbReference type="Gene3D" id="3.30.230.80">
    <property type="match status" value="1"/>
</dbReference>
<evidence type="ECO:0000313" key="5">
    <source>
        <dbReference type="EMBL" id="RIB20427.1"/>
    </source>
</evidence>
<dbReference type="OrthoDB" id="28737at2759"/>
<dbReference type="PRINTS" id="PR00775">
    <property type="entry name" value="HEATSHOCK90"/>
</dbReference>
<keyword evidence="4" id="KW-0143">Chaperone</keyword>
<evidence type="ECO:0000313" key="6">
    <source>
        <dbReference type="Proteomes" id="UP000266673"/>
    </source>
</evidence>
<dbReference type="Gene3D" id="1.20.120.790">
    <property type="entry name" value="Heat shock protein 90, C-terminal domain"/>
    <property type="match status" value="1"/>
</dbReference>
<reference evidence="5 6" key="1">
    <citation type="submission" date="2018-06" db="EMBL/GenBank/DDBJ databases">
        <title>Comparative genomics reveals the genomic features of Rhizophagus irregularis, R. cerebriforme, R. diaphanum and Gigaspora rosea, and their symbiotic lifestyle signature.</title>
        <authorList>
            <person name="Morin E."/>
            <person name="San Clemente H."/>
            <person name="Chen E.C.H."/>
            <person name="De La Providencia I."/>
            <person name="Hainaut M."/>
            <person name="Kuo A."/>
            <person name="Kohler A."/>
            <person name="Murat C."/>
            <person name="Tang N."/>
            <person name="Roy S."/>
            <person name="Loubradou J."/>
            <person name="Henrissat B."/>
            <person name="Grigoriev I.V."/>
            <person name="Corradi N."/>
            <person name="Roux C."/>
            <person name="Martin F.M."/>
        </authorList>
    </citation>
    <scope>NUCLEOTIDE SEQUENCE [LARGE SCALE GENOMIC DNA]</scope>
    <source>
        <strain evidence="5 6">DAOM 194757</strain>
    </source>
</reference>
<protein>
    <submittedName>
        <fullName evidence="5">Hsp90 protein</fullName>
    </submittedName>
</protein>
<dbReference type="InterPro" id="IPR001404">
    <property type="entry name" value="Hsp90_fam"/>
</dbReference>
<dbReference type="InterPro" id="IPR020568">
    <property type="entry name" value="Ribosomal_Su5_D2-typ_SF"/>
</dbReference>
<proteinExistence type="inferred from homology"/>
<dbReference type="InterPro" id="IPR020575">
    <property type="entry name" value="Hsp90_N"/>
</dbReference>
<dbReference type="STRING" id="44941.A0A397VGJ1"/>
<dbReference type="Gene3D" id="3.40.50.11260">
    <property type="match status" value="2"/>
</dbReference>
<comment type="caution">
    <text evidence="5">The sequence shown here is derived from an EMBL/GenBank/DDBJ whole genome shotgun (WGS) entry which is preliminary data.</text>
</comment>
<dbReference type="SUPFAM" id="SSF55874">
    <property type="entry name" value="ATPase domain of HSP90 chaperone/DNA topoisomerase II/histidine kinase"/>
    <property type="match status" value="1"/>
</dbReference>
<evidence type="ECO:0000256" key="4">
    <source>
        <dbReference type="ARBA" id="ARBA00023186"/>
    </source>
</evidence>
<dbReference type="GO" id="GO:0005524">
    <property type="term" value="F:ATP binding"/>
    <property type="evidence" value="ECO:0007669"/>
    <property type="project" value="UniProtKB-KW"/>
</dbReference>
<accession>A0A397VGJ1</accession>
<sequence>MEYDASDTLDKIRYKLLTDSSKLDNGHELYIQIIPDKENNVLMLRDTGIGMIKTELVKNLGTIAHLGTKDFIKALQSGADISIIGQFGVGFYSAYLVADHVQEAEKDEVNDKEKIKMLETEVLNNTKPIWKRNSDNINHEEYAAFYNILIMDDCEDLISKYLNFIKGIVDSEDLPLNISREMLQHNKIFKVIRKNIVKKFIELFSEIAEDKEDFAKFYYTFAKNIKLGIYEDSQNWYKLAEFLRYYSTKSTDELTSLNDYIAHMPEKQKNIYYISGENHQAVLFMTDPIDEYSILQLKEYEGKKLVCITKKGVEIDEDEEEKKLPQALRDSSIESYMSSKMVLEINSHHSIIKSLKTKFEADKNDKIVKDIIWLLFETLLVHSGFSLKEPSMLASRIFKIIQLGLDNGY</sequence>
<dbReference type="GO" id="GO:0016887">
    <property type="term" value="F:ATP hydrolysis activity"/>
    <property type="evidence" value="ECO:0007669"/>
    <property type="project" value="InterPro"/>
</dbReference>
<dbReference type="GO" id="GO:0051082">
    <property type="term" value="F:unfolded protein binding"/>
    <property type="evidence" value="ECO:0007669"/>
    <property type="project" value="InterPro"/>
</dbReference>
<gene>
    <name evidence="5" type="ORF">C2G38_2179362</name>
</gene>
<dbReference type="Proteomes" id="UP000266673">
    <property type="component" value="Unassembled WGS sequence"/>
</dbReference>
<dbReference type="PANTHER" id="PTHR11528">
    <property type="entry name" value="HEAT SHOCK PROTEIN 90 FAMILY MEMBER"/>
    <property type="match status" value="1"/>
</dbReference>
<comment type="similarity">
    <text evidence="1">Belongs to the heat shock protein 90 family.</text>
</comment>
<organism evidence="5 6">
    <name type="scientific">Gigaspora rosea</name>
    <dbReference type="NCBI Taxonomy" id="44941"/>
    <lineage>
        <taxon>Eukaryota</taxon>
        <taxon>Fungi</taxon>
        <taxon>Fungi incertae sedis</taxon>
        <taxon>Mucoromycota</taxon>
        <taxon>Glomeromycotina</taxon>
        <taxon>Glomeromycetes</taxon>
        <taxon>Diversisporales</taxon>
        <taxon>Gigasporaceae</taxon>
        <taxon>Gigaspora</taxon>
    </lineage>
</organism>